<accession>A0A0A9YD94</accession>
<keyword evidence="3 7" id="KW-0812">Transmembrane</keyword>
<name>A0A0A9YD94_LYGHE</name>
<evidence type="ECO:0000256" key="6">
    <source>
        <dbReference type="SAM" id="MobiDB-lite"/>
    </source>
</evidence>
<feature type="compositionally biased region" description="Basic and acidic residues" evidence="6">
    <location>
        <begin position="292"/>
        <end position="312"/>
    </location>
</feature>
<dbReference type="PANTHER" id="PTHR10057">
    <property type="entry name" value="PERIPHERAL-TYPE BENZODIAZEPINE RECEPTOR"/>
    <property type="match status" value="1"/>
</dbReference>
<evidence type="ECO:0000256" key="4">
    <source>
        <dbReference type="ARBA" id="ARBA00022989"/>
    </source>
</evidence>
<reference evidence="8" key="1">
    <citation type="journal article" date="2014" name="PLoS ONE">
        <title>Transcriptome-Based Identification of ABC Transporters in the Western Tarnished Plant Bug Lygus hesperus.</title>
        <authorList>
            <person name="Hull J.J."/>
            <person name="Chaney K."/>
            <person name="Geib S.M."/>
            <person name="Fabrick J.A."/>
            <person name="Brent C.S."/>
            <person name="Walsh D."/>
            <person name="Lavine L.C."/>
        </authorList>
    </citation>
    <scope>NUCLEOTIDE SEQUENCE</scope>
</reference>
<gene>
    <name evidence="8" type="primary">TSPO_13</name>
    <name evidence="8" type="ORF">CM83_98879</name>
</gene>
<reference evidence="8" key="2">
    <citation type="submission" date="2014-07" db="EMBL/GenBank/DDBJ databases">
        <authorList>
            <person name="Hull J."/>
        </authorList>
    </citation>
    <scope>NUCLEOTIDE SEQUENCE</scope>
</reference>
<feature type="transmembrane region" description="Helical" evidence="7">
    <location>
        <begin position="54"/>
        <end position="74"/>
    </location>
</feature>
<dbReference type="CDD" id="cd15904">
    <property type="entry name" value="TSPO_MBR"/>
    <property type="match status" value="1"/>
</dbReference>
<dbReference type="InterPro" id="IPR004307">
    <property type="entry name" value="TspO_MBR"/>
</dbReference>
<evidence type="ECO:0000256" key="3">
    <source>
        <dbReference type="ARBA" id="ARBA00022692"/>
    </source>
</evidence>
<comment type="subcellular location">
    <subcellularLocation>
        <location evidence="1">Membrane</location>
        <topology evidence="1">Multi-pass membrane protein</topology>
    </subcellularLocation>
</comment>
<keyword evidence="5 7" id="KW-0472">Membrane</keyword>
<dbReference type="GO" id="GO:0033013">
    <property type="term" value="P:tetrapyrrole metabolic process"/>
    <property type="evidence" value="ECO:0007669"/>
    <property type="project" value="UniProtKB-ARBA"/>
</dbReference>
<dbReference type="AlphaFoldDB" id="A0A0A9YD94"/>
<protein>
    <submittedName>
        <fullName evidence="8">Translocator protein</fullName>
    </submittedName>
</protein>
<feature type="transmembrane region" description="Helical" evidence="7">
    <location>
        <begin position="86"/>
        <end position="105"/>
    </location>
</feature>
<sequence>MLKISPIIDFAAVAATMSPNTGYLIVDKLATTVDGFYYNHWSQPPWINEARDKFVVFILLLANFMQGYASYIVWRDRGGFQNATVPFAAYTSQIMLFWVHCVAFLRFQSIIWSLVAIILTFIAASGTAFLFFLISPQAGQLMVPYLAWLLHELFRDSWRYTNIQLGLRSYPSDGRSSRDMRDGQSASNTKIKRRPTGYPKGKAAKASGKTEDAPQKGTSKKLVAEKEPSLPFVQDVNTTKHPALQKGETAPKPEVSGGDRSKMGYNPKTAPKRLVEEDSSKKQIMRFPPEFQDAKQNHKGQTEGDSRKRPPA</sequence>
<organism evidence="8">
    <name type="scientific">Lygus hesperus</name>
    <name type="common">Western plant bug</name>
    <dbReference type="NCBI Taxonomy" id="30085"/>
    <lineage>
        <taxon>Eukaryota</taxon>
        <taxon>Metazoa</taxon>
        <taxon>Ecdysozoa</taxon>
        <taxon>Arthropoda</taxon>
        <taxon>Hexapoda</taxon>
        <taxon>Insecta</taxon>
        <taxon>Pterygota</taxon>
        <taxon>Neoptera</taxon>
        <taxon>Paraneoptera</taxon>
        <taxon>Hemiptera</taxon>
        <taxon>Heteroptera</taxon>
        <taxon>Panheteroptera</taxon>
        <taxon>Cimicomorpha</taxon>
        <taxon>Miridae</taxon>
        <taxon>Mirini</taxon>
        <taxon>Lygus</taxon>
    </lineage>
</organism>
<evidence type="ECO:0000256" key="5">
    <source>
        <dbReference type="ARBA" id="ARBA00023136"/>
    </source>
</evidence>
<evidence type="ECO:0000313" key="8">
    <source>
        <dbReference type="EMBL" id="JAG29586.1"/>
    </source>
</evidence>
<evidence type="ECO:0000256" key="1">
    <source>
        <dbReference type="ARBA" id="ARBA00004141"/>
    </source>
</evidence>
<dbReference type="Pfam" id="PF03073">
    <property type="entry name" value="TspO_MBR"/>
    <property type="match status" value="1"/>
</dbReference>
<feature type="region of interest" description="Disordered" evidence="6">
    <location>
        <begin position="172"/>
        <end position="312"/>
    </location>
</feature>
<evidence type="ECO:0000313" key="9">
    <source>
        <dbReference type="EMBL" id="JAG58749.1"/>
    </source>
</evidence>
<keyword evidence="4 7" id="KW-1133">Transmembrane helix</keyword>
<proteinExistence type="inferred from homology"/>
<dbReference type="PANTHER" id="PTHR10057:SF0">
    <property type="entry name" value="TRANSLOCATOR PROTEIN"/>
    <property type="match status" value="1"/>
</dbReference>
<dbReference type="GO" id="GO:0005741">
    <property type="term" value="C:mitochondrial outer membrane"/>
    <property type="evidence" value="ECO:0007669"/>
    <property type="project" value="TreeGrafter"/>
</dbReference>
<dbReference type="EMBL" id="GBHO01014018">
    <property type="protein sequence ID" value="JAG29586.1"/>
    <property type="molecule type" value="Transcribed_RNA"/>
</dbReference>
<reference evidence="9" key="3">
    <citation type="submission" date="2014-09" db="EMBL/GenBank/DDBJ databases">
        <authorList>
            <person name="Magalhaes I.L.F."/>
            <person name="Oliveira U."/>
            <person name="Santos F.R."/>
            <person name="Vidigal T.H.D.A."/>
            <person name="Brescovit A.D."/>
            <person name="Santos A.J."/>
        </authorList>
    </citation>
    <scope>NUCLEOTIDE SEQUENCE</scope>
</reference>
<dbReference type="Gene3D" id="1.20.1260.100">
    <property type="entry name" value="TspO/MBR protein"/>
    <property type="match status" value="1"/>
</dbReference>
<dbReference type="EMBL" id="GBRD01007072">
    <property type="protein sequence ID" value="JAG58749.1"/>
    <property type="molecule type" value="Transcribed_RNA"/>
</dbReference>
<evidence type="ECO:0000256" key="2">
    <source>
        <dbReference type="ARBA" id="ARBA00007524"/>
    </source>
</evidence>
<evidence type="ECO:0000256" key="7">
    <source>
        <dbReference type="SAM" id="Phobius"/>
    </source>
</evidence>
<dbReference type="InterPro" id="IPR038330">
    <property type="entry name" value="TspO/MBR-related_sf"/>
</dbReference>
<feature type="transmembrane region" description="Helical" evidence="7">
    <location>
        <begin position="111"/>
        <end position="134"/>
    </location>
</feature>
<comment type="similarity">
    <text evidence="2">Belongs to the TspO/BZRP family.</text>
</comment>